<dbReference type="InterPro" id="IPR050733">
    <property type="entry name" value="Vitellogenin/Apolipophorin"/>
</dbReference>
<dbReference type="PROSITE" id="PS51233">
    <property type="entry name" value="VWFD"/>
    <property type="match status" value="1"/>
</dbReference>
<feature type="domain" description="Vitellogenin" evidence="7">
    <location>
        <begin position="20"/>
        <end position="720"/>
    </location>
</feature>
<evidence type="ECO:0000259" key="8">
    <source>
        <dbReference type="PROSITE" id="PS51233"/>
    </source>
</evidence>
<evidence type="ECO:0000256" key="5">
    <source>
        <dbReference type="PROSITE-ProRule" id="PRU00557"/>
    </source>
</evidence>
<dbReference type="InterPro" id="IPR015816">
    <property type="entry name" value="Vitellinogen_b-sht_N"/>
</dbReference>
<dbReference type="GO" id="GO:0005319">
    <property type="term" value="F:lipid transporter activity"/>
    <property type="evidence" value="ECO:0007669"/>
    <property type="project" value="InterPro"/>
</dbReference>
<dbReference type="PANTHER" id="PTHR23345:SF15">
    <property type="entry name" value="VITELLOGENIN 1-RELATED"/>
    <property type="match status" value="1"/>
</dbReference>
<dbReference type="Pfam" id="PF00094">
    <property type="entry name" value="VWD"/>
    <property type="match status" value="1"/>
</dbReference>
<dbReference type="SUPFAM" id="SSF48431">
    <property type="entry name" value="Lipovitellin-phosvitin complex, superhelical domain"/>
    <property type="match status" value="1"/>
</dbReference>
<dbReference type="EMBL" id="BMAW01120975">
    <property type="protein sequence ID" value="GFT91797.1"/>
    <property type="molecule type" value="Genomic_DNA"/>
</dbReference>
<dbReference type="InterPro" id="IPR001846">
    <property type="entry name" value="VWF_type-D"/>
</dbReference>
<gene>
    <name evidence="9" type="primary">vit-6</name>
    <name evidence="9" type="ORF">NPIL_337541</name>
</gene>
<comment type="caution">
    <text evidence="5">Lacks conserved residue(s) required for the propagation of feature annotation.</text>
</comment>
<protein>
    <submittedName>
        <fullName evidence="9">Vitellogenin-6</fullName>
    </submittedName>
</protein>
<evidence type="ECO:0000313" key="9">
    <source>
        <dbReference type="EMBL" id="GFT91797.1"/>
    </source>
</evidence>
<feature type="chain" id="PRO_5036472595" evidence="6">
    <location>
        <begin position="18"/>
        <end position="1676"/>
    </location>
</feature>
<evidence type="ECO:0000256" key="6">
    <source>
        <dbReference type="SAM" id="SignalP"/>
    </source>
</evidence>
<dbReference type="SUPFAM" id="SSF56968">
    <property type="entry name" value="Lipovitellin-phosvitin complex, beta-sheet shell regions"/>
    <property type="match status" value="2"/>
</dbReference>
<dbReference type="InterPro" id="IPR015255">
    <property type="entry name" value="Vitellinogen_open_b-sht"/>
</dbReference>
<dbReference type="GO" id="GO:0045735">
    <property type="term" value="F:nutrient reservoir activity"/>
    <property type="evidence" value="ECO:0007669"/>
    <property type="project" value="UniProtKB-KW"/>
</dbReference>
<feature type="domain" description="VWFD" evidence="8">
    <location>
        <begin position="1386"/>
        <end position="1571"/>
    </location>
</feature>
<evidence type="ECO:0000259" key="7">
    <source>
        <dbReference type="PROSITE" id="PS51211"/>
    </source>
</evidence>
<feature type="signal peptide" evidence="6">
    <location>
        <begin position="1"/>
        <end position="17"/>
    </location>
</feature>
<keyword evidence="4" id="KW-0325">Glycoprotein</keyword>
<dbReference type="SMART" id="SM00638">
    <property type="entry name" value="LPD_N"/>
    <property type="match status" value="1"/>
</dbReference>
<accession>A0A8X6PZ52</accession>
<dbReference type="Pfam" id="PF01347">
    <property type="entry name" value="Vitellogenin_N"/>
    <property type="match status" value="1"/>
</dbReference>
<keyword evidence="1 6" id="KW-0732">Signal</keyword>
<evidence type="ECO:0000256" key="4">
    <source>
        <dbReference type="ARBA" id="ARBA00023180"/>
    </source>
</evidence>
<dbReference type="SMART" id="SM00216">
    <property type="entry name" value="VWD"/>
    <property type="match status" value="1"/>
</dbReference>
<reference evidence="9" key="1">
    <citation type="submission" date="2020-08" db="EMBL/GenBank/DDBJ databases">
        <title>Multicomponent nature underlies the extraordinary mechanical properties of spider dragline silk.</title>
        <authorList>
            <person name="Kono N."/>
            <person name="Nakamura H."/>
            <person name="Mori M."/>
            <person name="Yoshida Y."/>
            <person name="Ohtoshi R."/>
            <person name="Malay A.D."/>
            <person name="Moran D.A.P."/>
            <person name="Tomita M."/>
            <person name="Numata K."/>
            <person name="Arakawa K."/>
        </authorList>
    </citation>
    <scope>NUCLEOTIDE SEQUENCE</scope>
</reference>
<evidence type="ECO:0000313" key="10">
    <source>
        <dbReference type="Proteomes" id="UP000887013"/>
    </source>
</evidence>
<dbReference type="PANTHER" id="PTHR23345">
    <property type="entry name" value="VITELLOGENIN-RELATED"/>
    <property type="match status" value="1"/>
</dbReference>
<keyword evidence="2" id="KW-0758">Storage protein</keyword>
<name>A0A8X6PZ52_NEPPI</name>
<dbReference type="SMART" id="SM01169">
    <property type="entry name" value="DUF1943"/>
    <property type="match status" value="1"/>
</dbReference>
<dbReference type="Gene3D" id="1.25.10.20">
    <property type="entry name" value="Vitellinogen, superhelical"/>
    <property type="match status" value="1"/>
</dbReference>
<sequence length="1676" mass="193265">MLRLTLLFAALAATATATGYIDGREYVYSYKGQFFSGYPRIKNQYSGYAFFADLIVQPHGDYAVLKVDNVQKAQFNGEFEDVARHPHAYEPLPGHADVLVKPFKVYRKNGIVTHFEVSKGEPSFSVNLKRGLIALFNLNFDEADVAPSTEENDIQKPDPDRHYYKVFEKGVLGDCETAYVIEHHPYYKTPQNNIVLNVTKVRNYHKCNTSPNQVYGTFHGHECKQADHEKSHTLHGTAQYKYHIRGYRHHYVIEKIMTAGEIAYTPYPIEGQTVATNINRYLTLVDERPVTNELEVGPDTDTYSSLEYSFDFQKNFNDPVDLKQPHYLYHVLGKKVPLDVIRGQVEELIQAYSDDTYQKKIKDKNFPAKFIELLRSVGTLGYVEIDDLYKAFGDVPKTGATAEQKKFRSLFVDTLVNLGTNPAVLFGKYLIENKKARPQEAAYFFAQLPGHVKEVSEVLLDQLQALCDHDSVKKQQSLHISCVFALSNIVYDHCVARYHPEAPYSTNKRQCQPENAVKYFDYVARNFEQTDDEKLKIAYLKAAGNIGLREILPYVRPYIEGIGNPHRYFRSNALWAITHVGFRFPDKVRDLLVPLLFNQSENYELRISAFAILRMYRPQLYELEGLARAIKYDKDDQVRSYVYTSLRDLANSTHPCDEKAAKDAHYALRILEDVHHEFEKYDYSYSRDNYVAGYDHNYDFGGSSRVSYFASDSGYVPRSFYLGLEDFIGGKAFHTFGFGFRQYGLEKFLDKIFGPEGSFGRRSVFDLFKKRGKRDAGGVEKELNEIKGKINLPVIDYEPLHGEFFLKYMGNHLSFFHFDDSTFENFFREGRFSIPNLPALYQRVPQFFYQRFMLTIDKMYLIPSESGIPIIFDYKQPIYYYHKNKESSFKVEPGFFAEERGGKYPDHVKAETDGHIAVDKNLFAYIGSIMPFDQVTFGAGINRRATLSLPLKLKLDLDVKAKTLKSKWTPVAPHEVYYFKYEPFTFVDSYANGLSGYLEDGYHPVQKQNRKHHEQSYLHDALGVGFDVHANYENEFNDEGSWLSFFFNKDYRQKFYYLYANPNFEPYDVSFRFSHAASGATKEVQTSIKYNFYDAEHTQPEFAGESFEDYKITDNERGPFCTCELQAEVSATGDKQRKAKASLSWTRDLKRSHHKINFYYDRTPFHSSETSNLKICGSSYLKYPKYDFTKVATLDTIGMNHKVESELKVHFGKSCTDQKVSVVGHFVTTDEQREAESKREVPDTPEHYNPYAHYYQDCQKERQKGISYGEHCLEYIRLISTVHGYNFHAKHENLSPGFLNFTYKVGGFLKHVLYNYADHNTINVQNPSDEFHLHANFSMHLPIADIRVMKPTSNSHYTHAYIPKYMGFRSYPVFEDFHVKNSFSDLHCKLEGDHVVTFDRYEYKLPPIDCYKVIAKDCSPSEFFTVLGTKISHPRFHKAVKVFLGKHKVEALPVSDDSGIIIRVDGSKVDVSNNQPYLHYEGADHHHGPDFYVTQRDFYYALHSEKYGLIVEYDGHNIIVQVSPFYRAKLCGICGNYNGQKYDGYTTSEGCYYEDETAYAYAYAIPSDTCQVPKFEPKCPNEGGFGCTKLRTKIIEHNSGKVPQTCFSTEPVAECAPHCKARSTTSHTLSFHCLPAKDDSTKALVRQQPVRILHEFRRKSKDHETTVDVPDVCLKV</sequence>
<dbReference type="InterPro" id="IPR011030">
    <property type="entry name" value="Lipovitellin_superhlx_dom"/>
</dbReference>
<dbReference type="Gene3D" id="2.20.80.10">
    <property type="entry name" value="Lipovitellin-phosvitin complex, chain A, domain 4"/>
    <property type="match status" value="1"/>
</dbReference>
<proteinExistence type="predicted"/>
<keyword evidence="10" id="KW-1185">Reference proteome</keyword>
<evidence type="ECO:0000256" key="3">
    <source>
        <dbReference type="ARBA" id="ARBA00023157"/>
    </source>
</evidence>
<evidence type="ECO:0000256" key="1">
    <source>
        <dbReference type="ARBA" id="ARBA00022729"/>
    </source>
</evidence>
<keyword evidence="3" id="KW-1015">Disulfide bond</keyword>
<dbReference type="Gene3D" id="2.30.230.10">
    <property type="entry name" value="Lipovitellin, beta-sheet shell regions, chain A"/>
    <property type="match status" value="1"/>
</dbReference>
<dbReference type="OrthoDB" id="160294at2759"/>
<comment type="caution">
    <text evidence="9">The sequence shown here is derived from an EMBL/GenBank/DDBJ whole genome shotgun (WGS) entry which is preliminary data.</text>
</comment>
<organism evidence="9 10">
    <name type="scientific">Nephila pilipes</name>
    <name type="common">Giant wood spider</name>
    <name type="synonym">Nephila maculata</name>
    <dbReference type="NCBI Taxonomy" id="299642"/>
    <lineage>
        <taxon>Eukaryota</taxon>
        <taxon>Metazoa</taxon>
        <taxon>Ecdysozoa</taxon>
        <taxon>Arthropoda</taxon>
        <taxon>Chelicerata</taxon>
        <taxon>Arachnida</taxon>
        <taxon>Araneae</taxon>
        <taxon>Araneomorphae</taxon>
        <taxon>Entelegynae</taxon>
        <taxon>Araneoidea</taxon>
        <taxon>Nephilidae</taxon>
        <taxon>Nephila</taxon>
    </lineage>
</organism>
<dbReference type="Proteomes" id="UP000887013">
    <property type="component" value="Unassembled WGS sequence"/>
</dbReference>
<dbReference type="PROSITE" id="PS51211">
    <property type="entry name" value="VITELLOGENIN"/>
    <property type="match status" value="1"/>
</dbReference>
<dbReference type="InterPro" id="IPR015819">
    <property type="entry name" value="Lipid_transp_b-sht_shell"/>
</dbReference>
<dbReference type="Pfam" id="PF09172">
    <property type="entry name" value="Vit_open_b-sht"/>
    <property type="match status" value="1"/>
</dbReference>
<evidence type="ECO:0000256" key="2">
    <source>
        <dbReference type="ARBA" id="ARBA00022761"/>
    </source>
</evidence>
<dbReference type="InterPro" id="IPR001747">
    <property type="entry name" value="Vitellogenin_N"/>
</dbReference>